<evidence type="ECO:0000256" key="2">
    <source>
        <dbReference type="ARBA" id="ARBA00022842"/>
    </source>
</evidence>
<dbReference type="InterPro" id="IPR051400">
    <property type="entry name" value="HAD-like_hydrolase"/>
</dbReference>
<gene>
    <name evidence="3" type="ORF">O7R10_02205</name>
</gene>
<dbReference type="InterPro" id="IPR027706">
    <property type="entry name" value="PGP_Pase"/>
</dbReference>
<keyword evidence="1" id="KW-0378">Hydrolase</keyword>
<accession>A0ABY7M304</accession>
<proteinExistence type="predicted"/>
<reference evidence="3" key="1">
    <citation type="submission" date="2022-12" db="EMBL/GenBank/DDBJ databases">
        <title>Genomic Characterization of Candidatus Phytoplasma sacchari in China.</title>
        <authorList>
            <person name="Zhang R.-Y."/>
        </authorList>
    </citation>
    <scope>NUCLEOTIDE SEQUENCE [LARGE SCALE GENOMIC DNA]</scope>
    <source>
        <strain evidence="3">SCWL1</strain>
    </source>
</reference>
<dbReference type="InterPro" id="IPR036412">
    <property type="entry name" value="HAD-like_sf"/>
</dbReference>
<dbReference type="PANTHER" id="PTHR46470">
    <property type="entry name" value="N-ACYLNEURAMINATE-9-PHOSPHATASE"/>
    <property type="match status" value="1"/>
</dbReference>
<protein>
    <submittedName>
        <fullName evidence="3">YqeG family HAD IIIA-type phosphatase</fullName>
    </submittedName>
</protein>
<evidence type="ECO:0000313" key="4">
    <source>
        <dbReference type="Proteomes" id="UP001210120"/>
    </source>
</evidence>
<name>A0ABY7M304_9MOLU</name>
<dbReference type="InterPro" id="IPR006549">
    <property type="entry name" value="HAD-SF_hydro_IIIA"/>
</dbReference>
<dbReference type="SUPFAM" id="SSF56784">
    <property type="entry name" value="HAD-like"/>
    <property type="match status" value="1"/>
</dbReference>
<dbReference type="InterPro" id="IPR023214">
    <property type="entry name" value="HAD_sf"/>
</dbReference>
<dbReference type="NCBIfam" id="TIGR01668">
    <property type="entry name" value="YqeG_hyp_ppase"/>
    <property type="match status" value="1"/>
</dbReference>
<keyword evidence="2" id="KW-0460">Magnesium</keyword>
<organism evidence="3 4">
    <name type="scientific">Candidatus Phytoplasma sacchari</name>
    <dbReference type="NCBI Taxonomy" id="2609813"/>
    <lineage>
        <taxon>Bacteria</taxon>
        <taxon>Bacillati</taxon>
        <taxon>Mycoplasmatota</taxon>
        <taxon>Mollicutes</taxon>
        <taxon>Acholeplasmatales</taxon>
        <taxon>Acholeplasmataceae</taxon>
        <taxon>Candidatus Phytoplasma</taxon>
        <taxon>16SrXI (Rice yellow dwarf group)</taxon>
    </lineage>
</organism>
<dbReference type="Gene3D" id="3.40.50.1000">
    <property type="entry name" value="HAD superfamily/HAD-like"/>
    <property type="match status" value="1"/>
</dbReference>
<dbReference type="EMBL" id="CP115156">
    <property type="protein sequence ID" value="WBL31394.1"/>
    <property type="molecule type" value="Genomic_DNA"/>
</dbReference>
<evidence type="ECO:0000256" key="1">
    <source>
        <dbReference type="ARBA" id="ARBA00022801"/>
    </source>
</evidence>
<evidence type="ECO:0000313" key="3">
    <source>
        <dbReference type="EMBL" id="WBL31394.1"/>
    </source>
</evidence>
<dbReference type="NCBIfam" id="TIGR01662">
    <property type="entry name" value="HAD-SF-IIIA"/>
    <property type="match status" value="1"/>
</dbReference>
<dbReference type="PANTHER" id="PTHR46470:SF3">
    <property type="entry name" value="N-ACYLNEURAMINATE-9-PHOSPHATASE"/>
    <property type="match status" value="1"/>
</dbReference>
<keyword evidence="4" id="KW-1185">Reference proteome</keyword>
<dbReference type="Pfam" id="PF09419">
    <property type="entry name" value="PGP_phosphatase"/>
    <property type="match status" value="1"/>
</dbReference>
<dbReference type="InterPro" id="IPR010021">
    <property type="entry name" value="PGPP1/Gep4"/>
</dbReference>
<sequence>MKIKKIFSNYLPDFHYKSFFDIPYDFFFNIGIKVLIFDLDNTLLSSGDNKLNFETINKLNEIKKKFKIFILSNTSKKKLIKILNPDFYFIHLKWYQKKPSIYGFKKVLDLFDINSYEALMIGDQLMTDIFGSNKMDILSILVKPVNRKKEFFFTKLIRFLFEYPIIKYIKKKYPQIYIDKFKNFI</sequence>
<dbReference type="Proteomes" id="UP001210120">
    <property type="component" value="Chromosome"/>
</dbReference>